<dbReference type="Gene3D" id="2.60.40.1120">
    <property type="entry name" value="Carboxypeptidase-like, regulatory domain"/>
    <property type="match status" value="1"/>
</dbReference>
<dbReference type="GO" id="GO:0030246">
    <property type="term" value="F:carbohydrate binding"/>
    <property type="evidence" value="ECO:0007669"/>
    <property type="project" value="InterPro"/>
</dbReference>
<dbReference type="Pfam" id="PF13385">
    <property type="entry name" value="Laminin_G_3"/>
    <property type="match status" value="1"/>
</dbReference>
<evidence type="ECO:0000313" key="6">
    <source>
        <dbReference type="Proteomes" id="UP000605992"/>
    </source>
</evidence>
<name>A0A8J3XVQ7_9ACTN</name>
<dbReference type="AlphaFoldDB" id="A0A8J3XVQ7"/>
<dbReference type="RefSeq" id="WP_203946938.1">
    <property type="nucleotide sequence ID" value="NZ_BOOR01000041.1"/>
</dbReference>
<organism evidence="5 6">
    <name type="scientific">Planotetraspora thailandica</name>
    <dbReference type="NCBI Taxonomy" id="487172"/>
    <lineage>
        <taxon>Bacteria</taxon>
        <taxon>Bacillati</taxon>
        <taxon>Actinomycetota</taxon>
        <taxon>Actinomycetes</taxon>
        <taxon>Streptosporangiales</taxon>
        <taxon>Streptosporangiaceae</taxon>
        <taxon>Planotetraspora</taxon>
    </lineage>
</organism>
<dbReference type="SUPFAM" id="SSF49452">
    <property type="entry name" value="Starch-binding domain-like"/>
    <property type="match status" value="1"/>
</dbReference>
<sequence>MRFLRHRLAGVSVALAAAAFLVGTALPAQAAVERGPAPTGLLSNGKPCATGDSRPYVLTTTPTLAAVQTHPNAGLQMLTSTFSWWPVGGSPNETDTVSRLSGNPATVSATIPADRLTDGASYAWKARTFDGTHFSPWSDRCEFTVDMTPPPAPGGVTSDDYPVGRPSGGTGVAGVFEIVPPASQAEDVVAYAYTLDSGVVGGETVPARAGDHGASVTVTPTHDGPNRLFVRSKDRAGRLSTPFTYTFSVRAPAGAAAEWTFEEPGGDAVDVRHGNTAVLSGGATRTGGRSDVGEALSLNGTSAFAATSGPVLAPDPDTQAMTPVRTDRTFTVTARVKLAATGGDDVAAVSADGTRTSAYVLGYSGSTGRWTFRLAGSDIDDPASAIVSSDAAPEAGRWTHLAGVYDSATRQLRLYVNGVQQSATATLTGGFDATGPVALGRAKAAGAAAGFLGGAVDDVRVYGYAETAANLAAFAAPLPPRISFPEGSTVPAGGRLTVRFDAGDDTNVTKFRYSVDGLALEREISALEGSATVTIDPGAAGRRTIFAAAEDDGGRRSPLTQGDYTVKSVIRVSGTVWDVDTFIPVEGATVTLEPGGLSMVTGPDGAYDFTGFPEGHYTLSAVKDGACPLSGSIELDISGELLGTDVFVVRPSDDSGSPTCVP</sequence>
<dbReference type="InterPro" id="IPR006558">
    <property type="entry name" value="LamG-like"/>
</dbReference>
<evidence type="ECO:0000256" key="2">
    <source>
        <dbReference type="ARBA" id="ARBA00023157"/>
    </source>
</evidence>
<dbReference type="Gene3D" id="2.60.120.200">
    <property type="match status" value="1"/>
</dbReference>
<dbReference type="Pfam" id="PF13620">
    <property type="entry name" value="CarboxypepD_reg"/>
    <property type="match status" value="1"/>
</dbReference>
<evidence type="ECO:0000259" key="4">
    <source>
        <dbReference type="SMART" id="SM00560"/>
    </source>
</evidence>
<proteinExistence type="predicted"/>
<gene>
    <name evidence="5" type="ORF">Pth03_51860</name>
</gene>
<keyword evidence="2" id="KW-1015">Disulfide bond</keyword>
<dbReference type="InterPro" id="IPR013320">
    <property type="entry name" value="ConA-like_dom_sf"/>
</dbReference>
<dbReference type="Proteomes" id="UP000605992">
    <property type="component" value="Unassembled WGS sequence"/>
</dbReference>
<feature type="chain" id="PRO_5035290085" description="LamG-like jellyroll fold domain-containing protein" evidence="3">
    <location>
        <begin position="31"/>
        <end position="662"/>
    </location>
</feature>
<feature type="signal peptide" evidence="3">
    <location>
        <begin position="1"/>
        <end position="30"/>
    </location>
</feature>
<evidence type="ECO:0000256" key="3">
    <source>
        <dbReference type="SAM" id="SignalP"/>
    </source>
</evidence>
<accession>A0A8J3XVQ7</accession>
<dbReference type="InterPro" id="IPR013784">
    <property type="entry name" value="Carb-bd-like_fold"/>
</dbReference>
<evidence type="ECO:0000313" key="5">
    <source>
        <dbReference type="EMBL" id="GII56797.1"/>
    </source>
</evidence>
<keyword evidence="1 3" id="KW-0732">Signal</keyword>
<dbReference type="SMART" id="SM00560">
    <property type="entry name" value="LamGL"/>
    <property type="match status" value="1"/>
</dbReference>
<protein>
    <recommendedName>
        <fullName evidence="4">LamG-like jellyroll fold domain-containing protein</fullName>
    </recommendedName>
</protein>
<dbReference type="EMBL" id="BOOR01000041">
    <property type="protein sequence ID" value="GII56797.1"/>
    <property type="molecule type" value="Genomic_DNA"/>
</dbReference>
<comment type="caution">
    <text evidence="5">The sequence shown here is derived from an EMBL/GenBank/DDBJ whole genome shotgun (WGS) entry which is preliminary data.</text>
</comment>
<keyword evidence="6" id="KW-1185">Reference proteome</keyword>
<evidence type="ECO:0000256" key="1">
    <source>
        <dbReference type="ARBA" id="ARBA00022729"/>
    </source>
</evidence>
<feature type="domain" description="LamG-like jellyroll fold" evidence="4">
    <location>
        <begin position="328"/>
        <end position="469"/>
    </location>
</feature>
<reference evidence="5" key="1">
    <citation type="submission" date="2021-01" db="EMBL/GenBank/DDBJ databases">
        <title>Whole genome shotgun sequence of Planotetraspora thailandica NBRC 104271.</title>
        <authorList>
            <person name="Komaki H."/>
            <person name="Tamura T."/>
        </authorList>
    </citation>
    <scope>NUCLEOTIDE SEQUENCE</scope>
    <source>
        <strain evidence="5">NBRC 104271</strain>
    </source>
</reference>
<dbReference type="SUPFAM" id="SSF49899">
    <property type="entry name" value="Concanavalin A-like lectins/glucanases"/>
    <property type="match status" value="1"/>
</dbReference>